<dbReference type="GO" id="GO:0016301">
    <property type="term" value="F:kinase activity"/>
    <property type="evidence" value="ECO:0007669"/>
    <property type="project" value="UniProtKB-KW"/>
</dbReference>
<dbReference type="InterPro" id="IPR011712">
    <property type="entry name" value="Sig_transdc_His_kin_sub3_dim/P"/>
</dbReference>
<dbReference type="InterPro" id="IPR005467">
    <property type="entry name" value="His_kinase_dom"/>
</dbReference>
<dbReference type="InterPro" id="IPR003594">
    <property type="entry name" value="HATPase_dom"/>
</dbReference>
<reference evidence="7" key="1">
    <citation type="submission" date="2021-05" db="EMBL/GenBank/DDBJ databases">
        <title>Direct Submission.</title>
        <authorList>
            <person name="Li K."/>
            <person name="Gao J."/>
        </authorList>
    </citation>
    <scope>NUCLEOTIDE SEQUENCE [LARGE SCALE GENOMIC DNA]</scope>
    <source>
        <strain evidence="7">MG62</strain>
    </source>
</reference>
<dbReference type="PANTHER" id="PTHR24421">
    <property type="entry name" value="NITRATE/NITRITE SENSOR PROTEIN NARX-RELATED"/>
    <property type="match status" value="1"/>
</dbReference>
<dbReference type="InterPro" id="IPR036890">
    <property type="entry name" value="HATPase_C_sf"/>
</dbReference>
<keyword evidence="1" id="KW-0808">Transferase</keyword>
<keyword evidence="4" id="KW-0812">Transmembrane</keyword>
<dbReference type="Pfam" id="PF02518">
    <property type="entry name" value="HATPase_c"/>
    <property type="match status" value="1"/>
</dbReference>
<evidence type="ECO:0000313" key="7">
    <source>
        <dbReference type="Proteomes" id="UP000679629"/>
    </source>
</evidence>
<feature type="transmembrane region" description="Helical" evidence="4">
    <location>
        <begin position="97"/>
        <end position="123"/>
    </location>
</feature>
<keyword evidence="4" id="KW-0472">Membrane</keyword>
<proteinExistence type="predicted"/>
<dbReference type="Proteomes" id="UP000679629">
    <property type="component" value="Chromosome"/>
</dbReference>
<feature type="transmembrane region" description="Helical" evidence="4">
    <location>
        <begin position="135"/>
        <end position="154"/>
    </location>
</feature>
<accession>A0ABX8FPE7</accession>
<dbReference type="PROSITE" id="PS50109">
    <property type="entry name" value="HIS_KIN"/>
    <property type="match status" value="1"/>
</dbReference>
<evidence type="ECO:0000313" key="6">
    <source>
        <dbReference type="EMBL" id="QWB22979.1"/>
    </source>
</evidence>
<keyword evidence="4" id="KW-1133">Transmembrane helix</keyword>
<dbReference type="InterPro" id="IPR050482">
    <property type="entry name" value="Sensor_HK_TwoCompSys"/>
</dbReference>
<dbReference type="Pfam" id="PF07730">
    <property type="entry name" value="HisKA_3"/>
    <property type="match status" value="1"/>
</dbReference>
<evidence type="ECO:0000259" key="5">
    <source>
        <dbReference type="PROSITE" id="PS50109"/>
    </source>
</evidence>
<dbReference type="CDD" id="cd16917">
    <property type="entry name" value="HATPase_UhpB-NarQ-NarX-like"/>
    <property type="match status" value="1"/>
</dbReference>
<dbReference type="EMBL" id="CP075896">
    <property type="protein sequence ID" value="QWB22979.1"/>
    <property type="molecule type" value="Genomic_DNA"/>
</dbReference>
<dbReference type="Gene3D" id="3.30.565.10">
    <property type="entry name" value="Histidine kinase-like ATPase, C-terminal domain"/>
    <property type="match status" value="1"/>
</dbReference>
<dbReference type="PANTHER" id="PTHR24421:SF62">
    <property type="entry name" value="SENSORY TRANSDUCTION HISTIDINE KINASE"/>
    <property type="match status" value="1"/>
</dbReference>
<keyword evidence="7" id="KW-1185">Reference proteome</keyword>
<evidence type="ECO:0000256" key="4">
    <source>
        <dbReference type="SAM" id="Phobius"/>
    </source>
</evidence>
<gene>
    <name evidence="6" type="ORF">KJK29_10455</name>
</gene>
<feature type="transmembrane region" description="Helical" evidence="4">
    <location>
        <begin position="160"/>
        <end position="182"/>
    </location>
</feature>
<dbReference type="SMART" id="SM00387">
    <property type="entry name" value="HATPase_c"/>
    <property type="match status" value="1"/>
</dbReference>
<dbReference type="Gene3D" id="1.20.5.1930">
    <property type="match status" value="1"/>
</dbReference>
<feature type="transmembrane region" description="Helical" evidence="4">
    <location>
        <begin position="33"/>
        <end position="54"/>
    </location>
</feature>
<keyword evidence="3" id="KW-0902">Two-component regulatory system</keyword>
<evidence type="ECO:0000256" key="2">
    <source>
        <dbReference type="ARBA" id="ARBA00022777"/>
    </source>
</evidence>
<protein>
    <submittedName>
        <fullName evidence="6">Sensor histidine kinase</fullName>
    </submittedName>
</protein>
<organism evidence="6 7">
    <name type="scientific">Streptomyces koelreuteriae</name>
    <dbReference type="NCBI Taxonomy" id="2838015"/>
    <lineage>
        <taxon>Bacteria</taxon>
        <taxon>Bacillati</taxon>
        <taxon>Actinomycetota</taxon>
        <taxon>Actinomycetes</taxon>
        <taxon>Kitasatosporales</taxon>
        <taxon>Streptomycetaceae</taxon>
        <taxon>Streptomyces</taxon>
    </lineage>
</organism>
<sequence length="433" mass="46208">MTGARGGDTAVADTVGMTDVAGVEQRWAAYFRWGPYGMLAAGTVLCVATVDAVGMTGRERYATVVLVGAAVALQVWWGRWSRGRPLAPSVPGACYYFVRWALAFALSWFNPFFAFYAAAGFVGPDRLLRGRPLRLGLLATAVTIAGSQSGGMPLHGPLNWAVFGALLCVHIALLIVFGQLAAREEERTRIQTASITELERTNAALQQALDENAALHAQLLVQAREAGVADERRRLAAEIHDTIAQGLTGIIAQLQVVANAPDLAVARTHLERASDLARHSLGEARRSVHNLAPVALADAGLPEALKKTVAEWGERTGVRAEFTVTGTDERLHEEIAATLLRIVQEALSNTARHAAAGRVGVTLSFVGDEVILDIRDDGRGFDPLTVPERDRAGGFGLDGMRARAERVAGSLTVESEPGHGTAVSARVPLVRHD</sequence>
<feature type="domain" description="Histidine kinase" evidence="5">
    <location>
        <begin position="339"/>
        <end position="431"/>
    </location>
</feature>
<feature type="transmembrane region" description="Helical" evidence="4">
    <location>
        <begin position="61"/>
        <end position="77"/>
    </location>
</feature>
<dbReference type="SUPFAM" id="SSF55874">
    <property type="entry name" value="ATPase domain of HSP90 chaperone/DNA topoisomerase II/histidine kinase"/>
    <property type="match status" value="1"/>
</dbReference>
<evidence type="ECO:0000256" key="1">
    <source>
        <dbReference type="ARBA" id="ARBA00022679"/>
    </source>
</evidence>
<evidence type="ECO:0000256" key="3">
    <source>
        <dbReference type="ARBA" id="ARBA00023012"/>
    </source>
</evidence>
<keyword evidence="2 6" id="KW-0418">Kinase</keyword>
<name>A0ABX8FPE7_9ACTN</name>